<dbReference type="PROSITE" id="PS00028">
    <property type="entry name" value="ZINC_FINGER_C2H2_1"/>
    <property type="match status" value="5"/>
</dbReference>
<keyword evidence="2" id="KW-0677">Repeat</keyword>
<feature type="domain" description="C2H2-type" evidence="7">
    <location>
        <begin position="202"/>
        <end position="230"/>
    </location>
</feature>
<gene>
    <name evidence="8" type="ORF">LSINAPIS_LOCUS15172</name>
</gene>
<dbReference type="SMART" id="SM00355">
    <property type="entry name" value="ZnF_C2H2"/>
    <property type="match status" value="7"/>
</dbReference>
<keyword evidence="1" id="KW-0479">Metal-binding</keyword>
<accession>A0A5E4R8R1</accession>
<name>A0A5E4R8R1_9NEOP</name>
<dbReference type="InterPro" id="IPR036236">
    <property type="entry name" value="Znf_C2H2_sf"/>
</dbReference>
<keyword evidence="3 5" id="KW-0863">Zinc-finger</keyword>
<dbReference type="Gene3D" id="3.30.160.60">
    <property type="entry name" value="Classic Zinc Finger"/>
    <property type="match status" value="4"/>
</dbReference>
<evidence type="ECO:0000256" key="4">
    <source>
        <dbReference type="ARBA" id="ARBA00022833"/>
    </source>
</evidence>
<reference evidence="8 9" key="1">
    <citation type="submission" date="2017-07" db="EMBL/GenBank/DDBJ databases">
        <authorList>
            <person name="Talla V."/>
            <person name="Backstrom N."/>
        </authorList>
    </citation>
    <scope>NUCLEOTIDE SEQUENCE [LARGE SCALE GENOMIC DNA]</scope>
</reference>
<keyword evidence="4" id="KW-0862">Zinc</keyword>
<sequence>METIVKIEREDEPEDNIDTETSVAIKTEPDDDTEINVSSDCKIPETLISNDESGDKKSSKPIKMESVLNVECVIAEDKKLEVNDYAYSALSQIEIVTITEEERQIEFQELYESRKHMNHICNKCAIGYVIKEAYDMHMKMHSPESGSYVCSLCDTYLKTEETLHRHKLRHYRRYRCMVCGVRYKDRDACAGHVSFSHAGTTFRCDQCTSEFKRPQYLKRHIEQMHLKANPMECPVCHQVFYESGWFRNHVSARVEASVVSGVPPSLQTQVVPAPTPAGAPSRSGRDLPGVLRGLHQLASPRPALRGGSQGQLCRNQQVLTRHVKGHKGELYPCTECGRTFRTQSYVKVHYQIVHLHMTRSEIRRQRRRKLIMVPDAAEESQQDFDEEFPCVECGKTFKTQSYVKVHYNMKHRNMSREEAKRRSKELNVADVVGPRLEQVFVKTEPQEALAVPMFETFVDIQRELVEQSVFCALH</sequence>
<dbReference type="Proteomes" id="UP000324832">
    <property type="component" value="Unassembled WGS sequence"/>
</dbReference>
<keyword evidence="9" id="KW-1185">Reference proteome</keyword>
<evidence type="ECO:0000256" key="6">
    <source>
        <dbReference type="SAM" id="MobiDB-lite"/>
    </source>
</evidence>
<dbReference type="InterPro" id="IPR013087">
    <property type="entry name" value="Znf_C2H2_type"/>
</dbReference>
<evidence type="ECO:0000313" key="8">
    <source>
        <dbReference type="EMBL" id="VVD05683.1"/>
    </source>
</evidence>
<dbReference type="EMBL" id="FZQP02007003">
    <property type="protein sequence ID" value="VVD05683.1"/>
    <property type="molecule type" value="Genomic_DNA"/>
</dbReference>
<feature type="region of interest" description="Disordered" evidence="6">
    <location>
        <begin position="1"/>
        <end position="60"/>
    </location>
</feature>
<evidence type="ECO:0000313" key="9">
    <source>
        <dbReference type="Proteomes" id="UP000324832"/>
    </source>
</evidence>
<evidence type="ECO:0000256" key="2">
    <source>
        <dbReference type="ARBA" id="ARBA00022737"/>
    </source>
</evidence>
<organism evidence="8 9">
    <name type="scientific">Leptidea sinapis</name>
    <dbReference type="NCBI Taxonomy" id="189913"/>
    <lineage>
        <taxon>Eukaryota</taxon>
        <taxon>Metazoa</taxon>
        <taxon>Ecdysozoa</taxon>
        <taxon>Arthropoda</taxon>
        <taxon>Hexapoda</taxon>
        <taxon>Insecta</taxon>
        <taxon>Pterygota</taxon>
        <taxon>Neoptera</taxon>
        <taxon>Endopterygota</taxon>
        <taxon>Lepidoptera</taxon>
        <taxon>Glossata</taxon>
        <taxon>Ditrysia</taxon>
        <taxon>Papilionoidea</taxon>
        <taxon>Pieridae</taxon>
        <taxon>Dismorphiinae</taxon>
        <taxon>Leptidea</taxon>
    </lineage>
</organism>
<dbReference type="GO" id="GO:0008270">
    <property type="term" value="F:zinc ion binding"/>
    <property type="evidence" value="ECO:0007669"/>
    <property type="project" value="UniProtKB-KW"/>
</dbReference>
<feature type="domain" description="C2H2-type" evidence="7">
    <location>
        <begin position="388"/>
        <end position="416"/>
    </location>
</feature>
<evidence type="ECO:0000256" key="1">
    <source>
        <dbReference type="ARBA" id="ARBA00022723"/>
    </source>
</evidence>
<dbReference type="PROSITE" id="PS50157">
    <property type="entry name" value="ZINC_FINGER_C2H2_2"/>
    <property type="match status" value="3"/>
</dbReference>
<dbReference type="Pfam" id="PF00096">
    <property type="entry name" value="zf-C2H2"/>
    <property type="match status" value="3"/>
</dbReference>
<dbReference type="PANTHER" id="PTHR24409">
    <property type="entry name" value="ZINC FINGER PROTEIN 142"/>
    <property type="match status" value="1"/>
</dbReference>
<evidence type="ECO:0000256" key="5">
    <source>
        <dbReference type="PROSITE-ProRule" id="PRU00042"/>
    </source>
</evidence>
<evidence type="ECO:0000256" key="3">
    <source>
        <dbReference type="ARBA" id="ARBA00022771"/>
    </source>
</evidence>
<evidence type="ECO:0000259" key="7">
    <source>
        <dbReference type="PROSITE" id="PS50157"/>
    </source>
</evidence>
<dbReference type="AlphaFoldDB" id="A0A5E4R8R1"/>
<feature type="domain" description="C2H2-type" evidence="7">
    <location>
        <begin position="331"/>
        <end position="354"/>
    </location>
</feature>
<proteinExistence type="predicted"/>
<dbReference type="SUPFAM" id="SSF57667">
    <property type="entry name" value="beta-beta-alpha zinc fingers"/>
    <property type="match status" value="3"/>
</dbReference>
<protein>
    <recommendedName>
        <fullName evidence="7">C2H2-type domain-containing protein</fullName>
    </recommendedName>
</protein>